<keyword evidence="3" id="KW-1185">Reference proteome</keyword>
<name>A0A2J6Q7D4_9HELO</name>
<accession>A0A2J6Q7D4</accession>
<evidence type="ECO:0000313" key="2">
    <source>
        <dbReference type="EMBL" id="PMD22182.1"/>
    </source>
</evidence>
<gene>
    <name evidence="2" type="ORF">NA56DRAFT_658118</name>
</gene>
<feature type="domain" description="2EXR" evidence="1">
    <location>
        <begin position="138"/>
        <end position="273"/>
    </location>
</feature>
<evidence type="ECO:0000313" key="3">
    <source>
        <dbReference type="Proteomes" id="UP000235672"/>
    </source>
</evidence>
<dbReference type="InterPro" id="IPR045518">
    <property type="entry name" value="2EXR"/>
</dbReference>
<dbReference type="AlphaFoldDB" id="A0A2J6Q7D4"/>
<proteinExistence type="predicted"/>
<dbReference type="OrthoDB" id="4812806at2759"/>
<organism evidence="2 3">
    <name type="scientific">Hyaloscypha hepaticicola</name>
    <dbReference type="NCBI Taxonomy" id="2082293"/>
    <lineage>
        <taxon>Eukaryota</taxon>
        <taxon>Fungi</taxon>
        <taxon>Dikarya</taxon>
        <taxon>Ascomycota</taxon>
        <taxon>Pezizomycotina</taxon>
        <taxon>Leotiomycetes</taxon>
        <taxon>Helotiales</taxon>
        <taxon>Hyaloscyphaceae</taxon>
        <taxon>Hyaloscypha</taxon>
    </lineage>
</organism>
<protein>
    <recommendedName>
        <fullName evidence="1">2EXR domain-containing protein</fullName>
    </recommendedName>
</protein>
<reference evidence="2 3" key="1">
    <citation type="submission" date="2016-05" db="EMBL/GenBank/DDBJ databases">
        <title>A degradative enzymes factory behind the ericoid mycorrhizal symbiosis.</title>
        <authorList>
            <consortium name="DOE Joint Genome Institute"/>
            <person name="Martino E."/>
            <person name="Morin E."/>
            <person name="Grelet G."/>
            <person name="Kuo A."/>
            <person name="Kohler A."/>
            <person name="Daghino S."/>
            <person name="Barry K."/>
            <person name="Choi C."/>
            <person name="Cichocki N."/>
            <person name="Clum A."/>
            <person name="Copeland A."/>
            <person name="Hainaut M."/>
            <person name="Haridas S."/>
            <person name="Labutti K."/>
            <person name="Lindquist E."/>
            <person name="Lipzen A."/>
            <person name="Khouja H.-R."/>
            <person name="Murat C."/>
            <person name="Ohm R."/>
            <person name="Olson A."/>
            <person name="Spatafora J."/>
            <person name="Veneault-Fourrey C."/>
            <person name="Henrissat B."/>
            <person name="Grigoriev I."/>
            <person name="Martin F."/>
            <person name="Perotto S."/>
        </authorList>
    </citation>
    <scope>NUCLEOTIDE SEQUENCE [LARGE SCALE GENOMIC DNA]</scope>
    <source>
        <strain evidence="2 3">UAMH 7357</strain>
    </source>
</reference>
<dbReference type="Pfam" id="PF20150">
    <property type="entry name" value="2EXR"/>
    <property type="match status" value="1"/>
</dbReference>
<dbReference type="Proteomes" id="UP000235672">
    <property type="component" value="Unassembled WGS sequence"/>
</dbReference>
<evidence type="ECO:0000259" key="1">
    <source>
        <dbReference type="Pfam" id="PF20150"/>
    </source>
</evidence>
<sequence length="499" mass="57700">MESASAPQPSECGTGNQAKDAFVLVFRQQVHVPLGQKPAPNLENWRSHKVLASNDSDDTDATHIALQPFDLGTFSMPMYNEGSSSLISLTRHLSNKMAEEWKTVEKAMMFLPDGILVECGDQEVQMVKIHFPVHEFGFRRFDDLPNEIRLLIWKYALPDPRVLYLDMDCEPQERIPISRPGLLWVRERTPLPEYFRLKIYLESDYDPYFLNMAKLSTESRRIFLQNYSQLKYRNTHVNLPWNKVRNDWLREEYDGTKARLNPQRRYIVFKRDTLEINRGFLDAFEKRDGWVDLTEVENFAFCAIDEVPPYPETADFNSTWWVWDFIKERLPSLKTLTFTIGFVQTRSPGNDKTSLNFVSTDENTLNALRQQPKHSDENWSLTGPALTARQLELIESAKQTTEKIQRKLDRVVSANDSLKPLKINVTLTGTKFRTPHPKSGTIWLIPTNPEHHGVCFYAKRPAAIGVSDVQYFHGMKFRTSCNMDGTIASPVQEMEENNV</sequence>
<dbReference type="EMBL" id="KZ613478">
    <property type="protein sequence ID" value="PMD22182.1"/>
    <property type="molecule type" value="Genomic_DNA"/>
</dbReference>